<keyword evidence="2" id="KW-0472">Membrane</keyword>
<keyword evidence="5" id="KW-1185">Reference proteome</keyword>
<proteinExistence type="predicted"/>
<dbReference type="EMBL" id="KB309044">
    <property type="protein sequence ID" value="ELT95695.1"/>
    <property type="molecule type" value="Genomic_DNA"/>
</dbReference>
<feature type="compositionally biased region" description="Polar residues" evidence="1">
    <location>
        <begin position="133"/>
        <end position="150"/>
    </location>
</feature>
<feature type="region of interest" description="Disordered" evidence="1">
    <location>
        <begin position="132"/>
        <end position="173"/>
    </location>
</feature>
<sequence length="219" mass="24033">MQFFTVHSRKLSSLQSGGECQVNSYVEFSHICSVTNYQPSVDHCCCGHEDIVLCCSYHQNWNHFRCSEVNDVIGENVGPAVPWHIVMPSVLGGILAVALIVTCCVKAQCFKQDEDQDSNCCLGSKKYSPDAVNPSSSQSEMPDVKNSASPLLSRESRVSMNPSAPPEDDVITRQDSTCPDHGVYFRLNSETPSLVACAQCNAMPAPPTYDESREHRVLA</sequence>
<dbReference type="EnsemblMetazoa" id="CapteT197375">
    <property type="protein sequence ID" value="CapteP197375"/>
    <property type="gene ID" value="CapteG197375"/>
</dbReference>
<dbReference type="AlphaFoldDB" id="R7TXJ3"/>
<evidence type="ECO:0000256" key="1">
    <source>
        <dbReference type="SAM" id="MobiDB-lite"/>
    </source>
</evidence>
<evidence type="ECO:0000313" key="5">
    <source>
        <dbReference type="Proteomes" id="UP000014760"/>
    </source>
</evidence>
<reference evidence="3 5" key="2">
    <citation type="journal article" date="2013" name="Nature">
        <title>Insights into bilaterian evolution from three spiralian genomes.</title>
        <authorList>
            <person name="Simakov O."/>
            <person name="Marletaz F."/>
            <person name="Cho S.J."/>
            <person name="Edsinger-Gonzales E."/>
            <person name="Havlak P."/>
            <person name="Hellsten U."/>
            <person name="Kuo D.H."/>
            <person name="Larsson T."/>
            <person name="Lv J."/>
            <person name="Arendt D."/>
            <person name="Savage R."/>
            <person name="Osoegawa K."/>
            <person name="de Jong P."/>
            <person name="Grimwood J."/>
            <person name="Chapman J.A."/>
            <person name="Shapiro H."/>
            <person name="Aerts A."/>
            <person name="Otillar R.P."/>
            <person name="Terry A.Y."/>
            <person name="Boore J.L."/>
            <person name="Grigoriev I.V."/>
            <person name="Lindberg D.R."/>
            <person name="Seaver E.C."/>
            <person name="Weisblat D.A."/>
            <person name="Putnam N.H."/>
            <person name="Rokhsar D.S."/>
        </authorList>
    </citation>
    <scope>NUCLEOTIDE SEQUENCE</scope>
    <source>
        <strain evidence="3 5">I ESC-2004</strain>
    </source>
</reference>
<dbReference type="Proteomes" id="UP000014760">
    <property type="component" value="Unassembled WGS sequence"/>
</dbReference>
<reference evidence="4" key="3">
    <citation type="submission" date="2015-06" db="UniProtKB">
        <authorList>
            <consortium name="EnsemblMetazoa"/>
        </authorList>
    </citation>
    <scope>IDENTIFICATION</scope>
</reference>
<accession>R7TXJ3</accession>
<dbReference type="EMBL" id="AMQN01002390">
    <property type="status" value="NOT_ANNOTATED_CDS"/>
    <property type="molecule type" value="Genomic_DNA"/>
</dbReference>
<keyword evidence="2" id="KW-0812">Transmembrane</keyword>
<evidence type="ECO:0000313" key="3">
    <source>
        <dbReference type="EMBL" id="ELT95695.1"/>
    </source>
</evidence>
<protein>
    <submittedName>
        <fullName evidence="3 4">Uncharacterized protein</fullName>
    </submittedName>
</protein>
<gene>
    <name evidence="3" type="ORF">CAPTEDRAFT_197375</name>
</gene>
<feature type="transmembrane region" description="Helical" evidence="2">
    <location>
        <begin position="85"/>
        <end position="105"/>
    </location>
</feature>
<name>R7TXJ3_CAPTE</name>
<evidence type="ECO:0000313" key="4">
    <source>
        <dbReference type="EnsemblMetazoa" id="CapteP197375"/>
    </source>
</evidence>
<reference evidence="5" key="1">
    <citation type="submission" date="2012-12" db="EMBL/GenBank/DDBJ databases">
        <authorList>
            <person name="Hellsten U."/>
            <person name="Grimwood J."/>
            <person name="Chapman J.A."/>
            <person name="Shapiro H."/>
            <person name="Aerts A."/>
            <person name="Otillar R.P."/>
            <person name="Terry A.Y."/>
            <person name="Boore J.L."/>
            <person name="Simakov O."/>
            <person name="Marletaz F."/>
            <person name="Cho S.-J."/>
            <person name="Edsinger-Gonzales E."/>
            <person name="Havlak P."/>
            <person name="Kuo D.-H."/>
            <person name="Larsson T."/>
            <person name="Lv J."/>
            <person name="Arendt D."/>
            <person name="Savage R."/>
            <person name="Osoegawa K."/>
            <person name="de Jong P."/>
            <person name="Lindberg D.R."/>
            <person name="Seaver E.C."/>
            <person name="Weisblat D.A."/>
            <person name="Putnam N.H."/>
            <person name="Grigoriev I.V."/>
            <person name="Rokhsar D.S."/>
        </authorList>
    </citation>
    <scope>NUCLEOTIDE SEQUENCE</scope>
    <source>
        <strain evidence="5">I ESC-2004</strain>
    </source>
</reference>
<evidence type="ECO:0000256" key="2">
    <source>
        <dbReference type="SAM" id="Phobius"/>
    </source>
</evidence>
<organism evidence="3">
    <name type="scientific">Capitella teleta</name>
    <name type="common">Polychaete worm</name>
    <dbReference type="NCBI Taxonomy" id="283909"/>
    <lineage>
        <taxon>Eukaryota</taxon>
        <taxon>Metazoa</taxon>
        <taxon>Spiralia</taxon>
        <taxon>Lophotrochozoa</taxon>
        <taxon>Annelida</taxon>
        <taxon>Polychaeta</taxon>
        <taxon>Sedentaria</taxon>
        <taxon>Scolecida</taxon>
        <taxon>Capitellidae</taxon>
        <taxon>Capitella</taxon>
    </lineage>
</organism>
<dbReference type="HOGENOM" id="CLU_1262614_0_0_1"/>
<dbReference type="Gene3D" id="1.20.5.930">
    <property type="entry name" value="Bicelle-embedded integrin alpha(iib) transmembrane segment"/>
    <property type="match status" value="1"/>
</dbReference>
<keyword evidence="2" id="KW-1133">Transmembrane helix</keyword>